<evidence type="ECO:0000256" key="1">
    <source>
        <dbReference type="ARBA" id="ARBA00004651"/>
    </source>
</evidence>
<evidence type="ECO:0000256" key="6">
    <source>
        <dbReference type="ARBA" id="ARBA00022989"/>
    </source>
</evidence>
<organism evidence="10 11">
    <name type="scientific">Aromatoleum petrolei</name>
    <dbReference type="NCBI Taxonomy" id="76116"/>
    <lineage>
        <taxon>Bacteria</taxon>
        <taxon>Pseudomonadati</taxon>
        <taxon>Pseudomonadota</taxon>
        <taxon>Betaproteobacteria</taxon>
        <taxon>Rhodocyclales</taxon>
        <taxon>Rhodocyclaceae</taxon>
        <taxon>Aromatoleum</taxon>
    </lineage>
</organism>
<dbReference type="NCBIfam" id="NF004812">
    <property type="entry name" value="PRK06161.1"/>
    <property type="match status" value="1"/>
</dbReference>
<feature type="transmembrane region" description="Helical" evidence="9">
    <location>
        <begin position="6"/>
        <end position="27"/>
    </location>
</feature>
<protein>
    <submittedName>
        <fullName evidence="10">K+/H+ antiporter subunit F</fullName>
    </submittedName>
</protein>
<dbReference type="EMBL" id="WTVR01000006">
    <property type="protein sequence ID" value="NMF87742.1"/>
    <property type="molecule type" value="Genomic_DNA"/>
</dbReference>
<keyword evidence="5 9" id="KW-0812">Transmembrane</keyword>
<evidence type="ECO:0000313" key="10">
    <source>
        <dbReference type="EMBL" id="NMF87742.1"/>
    </source>
</evidence>
<dbReference type="Pfam" id="PF04066">
    <property type="entry name" value="MrpF_PhaF"/>
    <property type="match status" value="1"/>
</dbReference>
<keyword evidence="8" id="KW-0406">Ion transport</keyword>
<keyword evidence="4 8" id="KW-1003">Cell membrane</keyword>
<sequence>MTPGTLVFLAIGFALVCVVLAMMLCTVRLLIGPSAQDRVLALDTLWMCTMLLALMLGIRYGSQVYFEAALIIALLGFVSTIALAKFLMRGEVIE</sequence>
<dbReference type="Proteomes" id="UP000652074">
    <property type="component" value="Unassembled WGS sequence"/>
</dbReference>
<evidence type="ECO:0000256" key="5">
    <source>
        <dbReference type="ARBA" id="ARBA00022692"/>
    </source>
</evidence>
<dbReference type="RefSeq" id="WP_169205182.1">
    <property type="nucleotide sequence ID" value="NZ_CP059560.1"/>
</dbReference>
<evidence type="ECO:0000256" key="4">
    <source>
        <dbReference type="ARBA" id="ARBA00022475"/>
    </source>
</evidence>
<dbReference type="PANTHER" id="PTHR34702">
    <property type="entry name" value="NA(+)/H(+) ANTIPORTER SUBUNIT F1"/>
    <property type="match status" value="1"/>
</dbReference>
<evidence type="ECO:0000256" key="9">
    <source>
        <dbReference type="SAM" id="Phobius"/>
    </source>
</evidence>
<gene>
    <name evidence="10" type="ORF">GPA26_04520</name>
</gene>
<name>A0ABX1MIG5_9RHOO</name>
<feature type="transmembrane region" description="Helical" evidence="9">
    <location>
        <begin position="64"/>
        <end position="88"/>
    </location>
</feature>
<comment type="similarity">
    <text evidence="2 8">Belongs to the CPA3 antiporters (TC 2.A.63) subunit F family.</text>
</comment>
<evidence type="ECO:0000256" key="3">
    <source>
        <dbReference type="ARBA" id="ARBA00022448"/>
    </source>
</evidence>
<dbReference type="PANTHER" id="PTHR34702:SF1">
    <property type="entry name" value="NA(+)_H(+) ANTIPORTER SUBUNIT F"/>
    <property type="match status" value="1"/>
</dbReference>
<evidence type="ECO:0000256" key="8">
    <source>
        <dbReference type="PIRNR" id="PIRNR028784"/>
    </source>
</evidence>
<keyword evidence="7 8" id="KW-0472">Membrane</keyword>
<comment type="caution">
    <text evidence="10">The sequence shown here is derived from an EMBL/GenBank/DDBJ whole genome shotgun (WGS) entry which is preliminary data.</text>
</comment>
<evidence type="ECO:0000256" key="7">
    <source>
        <dbReference type="ARBA" id="ARBA00023136"/>
    </source>
</evidence>
<feature type="transmembrane region" description="Helical" evidence="9">
    <location>
        <begin position="39"/>
        <end position="58"/>
    </location>
</feature>
<evidence type="ECO:0000256" key="2">
    <source>
        <dbReference type="ARBA" id="ARBA00009212"/>
    </source>
</evidence>
<reference evidence="10 11" key="1">
    <citation type="submission" date="2019-12" db="EMBL/GenBank/DDBJ databases">
        <title>Comparative genomics gives insights into the taxonomy of the Azoarcus-Aromatoleum group and reveals separate origins of nif in the plant-associated Azoarcus and non-plant-associated Aromatoleum sub-groups.</title>
        <authorList>
            <person name="Lafos M."/>
            <person name="Maluk M."/>
            <person name="Batista M."/>
            <person name="Junghare M."/>
            <person name="Carmona M."/>
            <person name="Faoro H."/>
            <person name="Cruz L.M."/>
            <person name="Battistoni F."/>
            <person name="De Souza E."/>
            <person name="Pedrosa F."/>
            <person name="Chen W.-M."/>
            <person name="Poole P.S."/>
            <person name="Dixon R.A."/>
            <person name="James E.K."/>
        </authorList>
    </citation>
    <scope>NUCLEOTIDE SEQUENCE [LARGE SCALE GENOMIC DNA]</scope>
    <source>
        <strain evidence="10 11">ToN1</strain>
    </source>
</reference>
<keyword evidence="11" id="KW-1185">Reference proteome</keyword>
<evidence type="ECO:0000313" key="11">
    <source>
        <dbReference type="Proteomes" id="UP000652074"/>
    </source>
</evidence>
<dbReference type="InterPro" id="IPR007208">
    <property type="entry name" value="MrpF/PhaF-like"/>
</dbReference>
<dbReference type="PIRSF" id="PIRSF028784">
    <property type="entry name" value="MrpF"/>
    <property type="match status" value="1"/>
</dbReference>
<keyword evidence="3 8" id="KW-0813">Transport</keyword>
<keyword evidence="8" id="KW-0050">Antiport</keyword>
<keyword evidence="6 9" id="KW-1133">Transmembrane helix</keyword>
<proteinExistence type="inferred from homology"/>
<accession>A0ABX1MIG5</accession>
<comment type="subcellular location">
    <subcellularLocation>
        <location evidence="1 8">Cell membrane</location>
        <topology evidence="1 8">Multi-pass membrane protein</topology>
    </subcellularLocation>
</comment>